<protein>
    <recommendedName>
        <fullName evidence="1">Glycosyltransferase subfamily 4-like N-terminal domain-containing protein</fullName>
    </recommendedName>
</protein>
<comment type="caution">
    <text evidence="2">The sequence shown here is derived from an EMBL/GenBank/DDBJ whole genome shotgun (WGS) entry which is preliminary data.</text>
</comment>
<dbReference type="Gene3D" id="3.40.50.2000">
    <property type="entry name" value="Glycogen Phosphorylase B"/>
    <property type="match status" value="2"/>
</dbReference>
<dbReference type="AlphaFoldDB" id="A0A855X1X6"/>
<dbReference type="SUPFAM" id="SSF53756">
    <property type="entry name" value="UDP-Glycosyltransferase/glycogen phosphorylase"/>
    <property type="match status" value="1"/>
</dbReference>
<evidence type="ECO:0000259" key="1">
    <source>
        <dbReference type="Pfam" id="PF13439"/>
    </source>
</evidence>
<organism evidence="2 3">
    <name type="scientific">candidate division GN15 bacterium</name>
    <dbReference type="NCBI Taxonomy" id="2072418"/>
    <lineage>
        <taxon>Bacteria</taxon>
        <taxon>candidate division GN15</taxon>
    </lineage>
</organism>
<dbReference type="PANTHER" id="PTHR12526:SF600">
    <property type="entry name" value="GLYCOSYL TRANSFERASE GROUP 1"/>
    <property type="match status" value="1"/>
</dbReference>
<accession>A0A855X1X6</accession>
<proteinExistence type="predicted"/>
<gene>
    <name evidence="2" type="ORF">C3F09_05210</name>
</gene>
<dbReference type="Pfam" id="PF13692">
    <property type="entry name" value="Glyco_trans_1_4"/>
    <property type="match status" value="1"/>
</dbReference>
<sequence>MNIAWLKADFLFPLDSGSKTRSFNLLRHLCRSHDVTYLGFTPFEREQAEAALAECAARQILLRRPQPVTRGMAFYLRVAANLLSSHPYFARRNRSGVLREKAGSLIADHRCDVLVCDSLDMTLNVDFTWSAAKVLFHPSIETSLWQQRYETASGRIRRSYFNFETKRMAAFESEMCNRFDLVIAASEQDRDELMRNFHVMSPIEVIPTGVDCDYFRPAGRSTTVPKRLMFSGSMDLLSNIDQLLWFAAEIYPLIRRRHPDVSLDIVGRSPTTELRALEKADRSIRVTGWVPDIRTLLQQADVYIVPLRVPGGVRVKLYEAMASRRPVVSTSYGADGLQVAAGRDIVLADSAREFAEAVCALLDDPGRKEAIAEQGYRTVNERCDWSVSATKFAEVLTRVAAGRR</sequence>
<dbReference type="PANTHER" id="PTHR12526">
    <property type="entry name" value="GLYCOSYLTRANSFERASE"/>
    <property type="match status" value="1"/>
</dbReference>
<dbReference type="Proteomes" id="UP000250918">
    <property type="component" value="Unassembled WGS sequence"/>
</dbReference>
<dbReference type="GO" id="GO:0016757">
    <property type="term" value="F:glycosyltransferase activity"/>
    <property type="evidence" value="ECO:0007669"/>
    <property type="project" value="TreeGrafter"/>
</dbReference>
<dbReference type="CDD" id="cd03801">
    <property type="entry name" value="GT4_PimA-like"/>
    <property type="match status" value="1"/>
</dbReference>
<dbReference type="EMBL" id="PQAP01000053">
    <property type="protein sequence ID" value="PWB73502.1"/>
    <property type="molecule type" value="Genomic_DNA"/>
</dbReference>
<reference evidence="2 3" key="1">
    <citation type="journal article" date="2018" name="ISME J.">
        <title>A methanotrophic archaeon couples anaerobic oxidation of methane to Fe(III) reduction.</title>
        <authorList>
            <person name="Cai C."/>
            <person name="Leu A.O."/>
            <person name="Xie G.J."/>
            <person name="Guo J."/>
            <person name="Feng Y."/>
            <person name="Zhao J.X."/>
            <person name="Tyson G.W."/>
            <person name="Yuan Z."/>
            <person name="Hu S."/>
        </authorList>
    </citation>
    <scope>NUCLEOTIDE SEQUENCE [LARGE SCALE GENOMIC DNA]</scope>
    <source>
        <strain evidence="2">FeB_12</strain>
    </source>
</reference>
<evidence type="ECO:0000313" key="3">
    <source>
        <dbReference type="Proteomes" id="UP000250918"/>
    </source>
</evidence>
<dbReference type="InterPro" id="IPR028098">
    <property type="entry name" value="Glyco_trans_4-like_N"/>
</dbReference>
<name>A0A855X1X6_9BACT</name>
<feature type="domain" description="Glycosyltransferase subfamily 4-like N-terminal" evidence="1">
    <location>
        <begin position="18"/>
        <end position="213"/>
    </location>
</feature>
<evidence type="ECO:0000313" key="2">
    <source>
        <dbReference type="EMBL" id="PWB73502.1"/>
    </source>
</evidence>
<dbReference type="Pfam" id="PF13439">
    <property type="entry name" value="Glyco_transf_4"/>
    <property type="match status" value="1"/>
</dbReference>